<reference evidence="1 2" key="1">
    <citation type="submission" date="2017-02" db="EMBL/GenBank/DDBJ databases">
        <title>Whole genome sequencing of Rhodanobacter lindaniclasticus DSM 17932.</title>
        <authorList>
            <person name="Kumar S."/>
            <person name="Patil P."/>
            <person name="Patil P.B."/>
        </authorList>
    </citation>
    <scope>NUCLEOTIDE SEQUENCE [LARGE SCALE GENOMIC DNA]</scope>
    <source>
        <strain evidence="1 2">DSM 17932</strain>
    </source>
</reference>
<sequence length="129" mass="14116">MSGHTPGKWLIRFDKGHTFSDGTVDHGGYRIDADGVEQLAYVWNFSDRIDPVSGSQDGTRPFGAHEAEANARLIAAAPVLLEELRNATVQMDMAAECIEAGRYDEALLHVRSMERKRTAAIAKATGETK</sequence>
<accession>A0A4S3KCQ0</accession>
<gene>
    <name evidence="1" type="ORF">B1991_14495</name>
</gene>
<evidence type="ECO:0000313" key="2">
    <source>
        <dbReference type="Proteomes" id="UP000306317"/>
    </source>
</evidence>
<dbReference type="AlphaFoldDB" id="A0A4S3KCQ0"/>
<evidence type="ECO:0000313" key="1">
    <source>
        <dbReference type="EMBL" id="THD06149.1"/>
    </source>
</evidence>
<name>A0A4S3KCQ0_9GAMM</name>
<dbReference type="RefSeq" id="WP_136259394.1">
    <property type="nucleotide sequence ID" value="NZ_MWIO01000045.1"/>
</dbReference>
<dbReference type="Proteomes" id="UP000306317">
    <property type="component" value="Unassembled WGS sequence"/>
</dbReference>
<organism evidence="1 2">
    <name type="scientific">Rhodanobacter lindaniclasticus</name>
    <dbReference type="NCBI Taxonomy" id="75310"/>
    <lineage>
        <taxon>Bacteria</taxon>
        <taxon>Pseudomonadati</taxon>
        <taxon>Pseudomonadota</taxon>
        <taxon>Gammaproteobacteria</taxon>
        <taxon>Lysobacterales</taxon>
        <taxon>Rhodanobacteraceae</taxon>
        <taxon>Rhodanobacter</taxon>
    </lineage>
</organism>
<comment type="caution">
    <text evidence="1">The sequence shown here is derived from an EMBL/GenBank/DDBJ whole genome shotgun (WGS) entry which is preliminary data.</text>
</comment>
<protein>
    <submittedName>
        <fullName evidence="1">Uncharacterized protein</fullName>
    </submittedName>
</protein>
<dbReference type="EMBL" id="MWIO01000045">
    <property type="protein sequence ID" value="THD06149.1"/>
    <property type="molecule type" value="Genomic_DNA"/>
</dbReference>
<dbReference type="OrthoDB" id="9996484at2"/>
<proteinExistence type="predicted"/>
<keyword evidence="2" id="KW-1185">Reference proteome</keyword>